<dbReference type="EMBL" id="SATR01000025">
    <property type="protein sequence ID" value="TFH90596.1"/>
    <property type="molecule type" value="Genomic_DNA"/>
</dbReference>
<dbReference type="InterPro" id="IPR050469">
    <property type="entry name" value="Diguanylate_Cyclase"/>
</dbReference>
<dbReference type="InterPro" id="IPR019734">
    <property type="entry name" value="TPR_rpt"/>
</dbReference>
<evidence type="ECO:0000256" key="3">
    <source>
        <dbReference type="PROSITE-ProRule" id="PRU00339"/>
    </source>
</evidence>
<dbReference type="NCBIfam" id="TIGR00254">
    <property type="entry name" value="GGDEF"/>
    <property type="match status" value="1"/>
</dbReference>
<dbReference type="SMART" id="SM00028">
    <property type="entry name" value="TPR"/>
    <property type="match status" value="5"/>
</dbReference>
<dbReference type="Pfam" id="PF13176">
    <property type="entry name" value="TPR_7"/>
    <property type="match status" value="1"/>
</dbReference>
<proteinExistence type="predicted"/>
<dbReference type="PANTHER" id="PTHR45138">
    <property type="entry name" value="REGULATORY COMPONENTS OF SENSORY TRANSDUCTION SYSTEM"/>
    <property type="match status" value="1"/>
</dbReference>
<reference evidence="6 7" key="1">
    <citation type="submission" date="2019-01" db="EMBL/GenBank/DDBJ databases">
        <title>Vibrio BEI176 sp. nov, a marine bacterium isolated from China: eastern marignal seas.</title>
        <authorList>
            <person name="Li B."/>
        </authorList>
    </citation>
    <scope>NUCLEOTIDE SEQUENCE [LARGE SCALE GENOMIC DNA]</scope>
    <source>
        <strain evidence="6 7">BEI176</strain>
    </source>
</reference>
<accession>A0A4Y8WD72</accession>
<dbReference type="InterPro" id="IPR011990">
    <property type="entry name" value="TPR-like_helical_dom_sf"/>
</dbReference>
<dbReference type="CDD" id="cd01949">
    <property type="entry name" value="GGDEF"/>
    <property type="match status" value="1"/>
</dbReference>
<dbReference type="Proteomes" id="UP000297753">
    <property type="component" value="Unassembled WGS sequence"/>
</dbReference>
<dbReference type="SMART" id="SM00267">
    <property type="entry name" value="GGDEF"/>
    <property type="match status" value="1"/>
</dbReference>
<feature type="repeat" description="TPR" evidence="3">
    <location>
        <begin position="176"/>
        <end position="209"/>
    </location>
</feature>
<dbReference type="InterPro" id="IPR043128">
    <property type="entry name" value="Rev_trsase/Diguanyl_cyclase"/>
</dbReference>
<comment type="catalytic activity">
    <reaction evidence="2">
        <text>2 GTP = 3',3'-c-di-GMP + 2 diphosphate</text>
        <dbReference type="Rhea" id="RHEA:24898"/>
        <dbReference type="ChEBI" id="CHEBI:33019"/>
        <dbReference type="ChEBI" id="CHEBI:37565"/>
        <dbReference type="ChEBI" id="CHEBI:58805"/>
        <dbReference type="EC" id="2.7.7.65"/>
    </reaction>
</comment>
<comment type="caution">
    <text evidence="6">The sequence shown here is derived from an EMBL/GenBank/DDBJ whole genome shotgun (WGS) entry which is preliminary data.</text>
</comment>
<keyword evidence="7" id="KW-1185">Reference proteome</keyword>
<feature type="domain" description="GGDEF" evidence="5">
    <location>
        <begin position="509"/>
        <end position="643"/>
    </location>
</feature>
<keyword evidence="4" id="KW-1133">Transmembrane helix</keyword>
<name>A0A4Y8WD72_9VIBR</name>
<evidence type="ECO:0000256" key="4">
    <source>
        <dbReference type="SAM" id="Phobius"/>
    </source>
</evidence>
<dbReference type="InterPro" id="IPR029787">
    <property type="entry name" value="Nucleotide_cyclase"/>
</dbReference>
<gene>
    <name evidence="6" type="ORF">ELS82_15825</name>
</gene>
<dbReference type="PROSITE" id="PS50005">
    <property type="entry name" value="TPR"/>
    <property type="match status" value="2"/>
</dbReference>
<keyword evidence="3" id="KW-0802">TPR repeat</keyword>
<dbReference type="Pfam" id="PF00990">
    <property type="entry name" value="GGDEF"/>
    <property type="match status" value="1"/>
</dbReference>
<dbReference type="SUPFAM" id="SSF48452">
    <property type="entry name" value="TPR-like"/>
    <property type="match status" value="2"/>
</dbReference>
<dbReference type="Gene3D" id="1.25.40.10">
    <property type="entry name" value="Tetratricopeptide repeat domain"/>
    <property type="match status" value="2"/>
</dbReference>
<evidence type="ECO:0000256" key="1">
    <source>
        <dbReference type="ARBA" id="ARBA00012528"/>
    </source>
</evidence>
<protein>
    <recommendedName>
        <fullName evidence="1">diguanylate cyclase</fullName>
        <ecNumber evidence="1">2.7.7.65</ecNumber>
    </recommendedName>
</protein>
<evidence type="ECO:0000259" key="5">
    <source>
        <dbReference type="PROSITE" id="PS50887"/>
    </source>
</evidence>
<feature type="transmembrane region" description="Helical" evidence="4">
    <location>
        <begin position="453"/>
        <end position="471"/>
    </location>
</feature>
<dbReference type="EC" id="2.7.7.65" evidence="1"/>
<dbReference type="SUPFAM" id="SSF55073">
    <property type="entry name" value="Nucleotide cyclase"/>
    <property type="match status" value="1"/>
</dbReference>
<evidence type="ECO:0000256" key="2">
    <source>
        <dbReference type="ARBA" id="ARBA00034247"/>
    </source>
</evidence>
<organism evidence="6 7">
    <name type="scientific">Vibrio ouci</name>
    <dbReference type="NCBI Taxonomy" id="2499078"/>
    <lineage>
        <taxon>Bacteria</taxon>
        <taxon>Pseudomonadati</taxon>
        <taxon>Pseudomonadota</taxon>
        <taxon>Gammaproteobacteria</taxon>
        <taxon>Vibrionales</taxon>
        <taxon>Vibrionaceae</taxon>
        <taxon>Vibrio</taxon>
    </lineage>
</organism>
<evidence type="ECO:0000313" key="6">
    <source>
        <dbReference type="EMBL" id="TFH90596.1"/>
    </source>
</evidence>
<feature type="repeat" description="TPR" evidence="3">
    <location>
        <begin position="213"/>
        <end position="246"/>
    </location>
</feature>
<sequence>MSHQFVSYILIFICTLLSVPSSLASNDWHKWELAFHEVSAKSDSRALSMLEDRYNALPLGFEKLYISSKIHSFMVLRGQPYHGNQIAFNQDYTNREQLFIAALNAEEQLNFSLALNNYTQLLSYANQVNDIQGKILFEYHLCRSLNKQGQYQSANLYCSSLQTHLEDVDHSLLPKYQALRVIANNFESIGDYKTALQSYQEYLTILPSSVDPSGVYNDAGLLLMTLGQIDQAIEYLNIALKIRNENNSQLELAQSHHSMGKILLAAKNYESAVHHFTQAKTILTHYQHSYGLTYALLGLGQASHFQGEYAQSHELLLEALELASIQGNDQLRGEIYLTLASSHQAQGKYISANSFANKAHLLGQKIASVELNTSSLKALASIAESQQDYQQALTLYKEYTTSELSKRTMQHQSAYIALDSTQKEYQQQANHLKSIETNNHLLAKIDKLNTLNTIYLIVIALLCGVMTVYIWKIKQRTRKAELDHLTGALNRAAAIREIKSVPKLPKQEQKHLLILLDLDDFKSINDNYGHPTGDIALAHVAEIINSHLNEGDIFGRLGGEEFVVILREVDELDVLEKVESLHQAISQTPFEAENKEKVNVTATFSYLITSKSLDDFDELYSILDQALYQAKQSGKNCIIDALNEPIYLPASAYAPIQP</sequence>
<keyword evidence="4" id="KW-0812">Transmembrane</keyword>
<evidence type="ECO:0000313" key="7">
    <source>
        <dbReference type="Proteomes" id="UP000297753"/>
    </source>
</evidence>
<dbReference type="Pfam" id="PF13424">
    <property type="entry name" value="TPR_12"/>
    <property type="match status" value="1"/>
</dbReference>
<dbReference type="RefSeq" id="WP_134836330.1">
    <property type="nucleotide sequence ID" value="NZ_SATR01000025.1"/>
</dbReference>
<dbReference type="PROSITE" id="PS50887">
    <property type="entry name" value="GGDEF"/>
    <property type="match status" value="1"/>
</dbReference>
<dbReference type="GO" id="GO:0052621">
    <property type="term" value="F:diguanylate cyclase activity"/>
    <property type="evidence" value="ECO:0007669"/>
    <property type="project" value="UniProtKB-EC"/>
</dbReference>
<keyword evidence="4" id="KW-0472">Membrane</keyword>
<dbReference type="Gene3D" id="3.30.70.270">
    <property type="match status" value="1"/>
</dbReference>
<dbReference type="InterPro" id="IPR000160">
    <property type="entry name" value="GGDEF_dom"/>
</dbReference>
<dbReference type="OrthoDB" id="5906165at2"/>
<dbReference type="AlphaFoldDB" id="A0A4Y8WD72"/>
<dbReference type="PANTHER" id="PTHR45138:SF9">
    <property type="entry name" value="DIGUANYLATE CYCLASE DGCM-RELATED"/>
    <property type="match status" value="1"/>
</dbReference>